<dbReference type="Pfam" id="PF08545">
    <property type="entry name" value="ACP_syn_III"/>
    <property type="match status" value="1"/>
</dbReference>
<comment type="caution">
    <text evidence="12">The sequence shown here is derived from an EMBL/GenBank/DDBJ whole genome shotgun (WGS) entry which is preliminary data.</text>
</comment>
<evidence type="ECO:0000313" key="13">
    <source>
        <dbReference type="Proteomes" id="UP000239494"/>
    </source>
</evidence>
<dbReference type="InterPro" id="IPR013747">
    <property type="entry name" value="ACP_syn_III_C"/>
</dbReference>
<comment type="catalytic activity">
    <reaction evidence="9">
        <text>malonyl-[ACP] + acetyl-CoA + H(+) = 3-oxobutanoyl-[ACP] + CO2 + CoA</text>
        <dbReference type="Rhea" id="RHEA:12080"/>
        <dbReference type="Rhea" id="RHEA-COMP:9623"/>
        <dbReference type="Rhea" id="RHEA-COMP:9625"/>
        <dbReference type="ChEBI" id="CHEBI:15378"/>
        <dbReference type="ChEBI" id="CHEBI:16526"/>
        <dbReference type="ChEBI" id="CHEBI:57287"/>
        <dbReference type="ChEBI" id="CHEBI:57288"/>
        <dbReference type="ChEBI" id="CHEBI:78449"/>
        <dbReference type="ChEBI" id="CHEBI:78450"/>
        <dbReference type="EC" id="2.3.1.180"/>
    </reaction>
</comment>
<gene>
    <name evidence="9" type="primary">fabH</name>
    <name evidence="12" type="ORF">CLV43_106191</name>
</gene>
<dbReference type="InterPro" id="IPR013751">
    <property type="entry name" value="ACP_syn_III_N"/>
</dbReference>
<dbReference type="Gene3D" id="3.40.47.10">
    <property type="match status" value="1"/>
</dbReference>
<dbReference type="EC" id="2.3.1.180" evidence="9"/>
<evidence type="ECO:0000256" key="8">
    <source>
        <dbReference type="ARBA" id="ARBA00023315"/>
    </source>
</evidence>
<feature type="region of interest" description="ACP-binding" evidence="9">
    <location>
        <begin position="263"/>
        <end position="267"/>
    </location>
</feature>
<dbReference type="Proteomes" id="UP000239494">
    <property type="component" value="Unassembled WGS sequence"/>
</dbReference>
<dbReference type="HAMAP" id="MF_01815">
    <property type="entry name" value="FabH"/>
    <property type="match status" value="1"/>
</dbReference>
<accession>A0A2T0T447</accession>
<evidence type="ECO:0000256" key="4">
    <source>
        <dbReference type="ARBA" id="ARBA00022679"/>
    </source>
</evidence>
<comment type="domain">
    <text evidence="9">The last Arg residue of the ACP-binding site is essential for the weak association between ACP/AcpP and FabH.</text>
</comment>
<evidence type="ECO:0000259" key="10">
    <source>
        <dbReference type="Pfam" id="PF08541"/>
    </source>
</evidence>
<keyword evidence="6 9" id="KW-0443">Lipid metabolism</keyword>
<proteinExistence type="inferred from homology"/>
<keyword evidence="7 9" id="KW-0275">Fatty acid biosynthesis</keyword>
<evidence type="ECO:0000313" key="12">
    <source>
        <dbReference type="EMBL" id="PRY40455.1"/>
    </source>
</evidence>
<keyword evidence="4 9" id="KW-0808">Transferase</keyword>
<feature type="active site" evidence="9">
    <location>
        <position position="262"/>
    </location>
</feature>
<comment type="pathway">
    <text evidence="9">Lipid metabolism; fatty acid biosynthesis.</text>
</comment>
<evidence type="ECO:0000256" key="1">
    <source>
        <dbReference type="ARBA" id="ARBA00008642"/>
    </source>
</evidence>
<dbReference type="PANTHER" id="PTHR34069:SF2">
    <property type="entry name" value="BETA-KETOACYL-[ACYL-CARRIER-PROTEIN] SYNTHASE III"/>
    <property type="match status" value="1"/>
</dbReference>
<organism evidence="12 13">
    <name type="scientific">Umezawaea tangerina</name>
    <dbReference type="NCBI Taxonomy" id="84725"/>
    <lineage>
        <taxon>Bacteria</taxon>
        <taxon>Bacillati</taxon>
        <taxon>Actinomycetota</taxon>
        <taxon>Actinomycetes</taxon>
        <taxon>Pseudonocardiales</taxon>
        <taxon>Pseudonocardiaceae</taxon>
        <taxon>Umezawaea</taxon>
    </lineage>
</organism>
<dbReference type="CDD" id="cd00830">
    <property type="entry name" value="KAS_III"/>
    <property type="match status" value="1"/>
</dbReference>
<name>A0A2T0T447_9PSEU</name>
<feature type="domain" description="Beta-ketoacyl-[acyl-carrier-protein] synthase III C-terminal" evidence="10">
    <location>
        <begin position="246"/>
        <end position="335"/>
    </location>
</feature>
<dbReference type="GO" id="GO:0033818">
    <property type="term" value="F:beta-ketoacyl-acyl-carrier-protein synthase III activity"/>
    <property type="evidence" value="ECO:0007669"/>
    <property type="project" value="UniProtKB-UniRule"/>
</dbReference>
<dbReference type="InterPro" id="IPR016039">
    <property type="entry name" value="Thiolase-like"/>
</dbReference>
<keyword evidence="5 9" id="KW-0276">Fatty acid metabolism</keyword>
<dbReference type="NCBIfam" id="TIGR00747">
    <property type="entry name" value="fabH"/>
    <property type="match status" value="1"/>
</dbReference>
<evidence type="ECO:0000256" key="9">
    <source>
        <dbReference type="HAMAP-Rule" id="MF_01815"/>
    </source>
</evidence>
<feature type="active site" evidence="9">
    <location>
        <position position="120"/>
    </location>
</feature>
<evidence type="ECO:0000256" key="2">
    <source>
        <dbReference type="ARBA" id="ARBA00022490"/>
    </source>
</evidence>
<keyword evidence="8 9" id="KW-0012">Acyltransferase</keyword>
<dbReference type="GO" id="GO:0005737">
    <property type="term" value="C:cytoplasm"/>
    <property type="evidence" value="ECO:0007669"/>
    <property type="project" value="UniProtKB-SubCell"/>
</dbReference>
<comment type="function">
    <text evidence="9">Catalyzes the condensation reaction of fatty acid synthesis by the addition to an acyl acceptor of two carbons from malonyl-ACP. Catalyzes the first condensation reaction which initiates fatty acid synthesis and may therefore play a role in governing the total rate of fatty acid production. Possesses both acetoacetyl-ACP synthase and acetyl transacylase activities. Its substrate specificity determines the biosynthesis of branched-chain and/or straight-chain of fatty acids.</text>
</comment>
<keyword evidence="9" id="KW-0511">Multifunctional enzyme</keyword>
<keyword evidence="2 9" id="KW-0963">Cytoplasm</keyword>
<protein>
    <recommendedName>
        <fullName evidence="9">Beta-ketoacyl-[acyl-carrier-protein] synthase III</fullName>
        <shortName evidence="9">Beta-ketoacyl-ACP synthase III</shortName>
        <shortName evidence="9">KAS III</shortName>
        <ecNumber evidence="9">2.3.1.180</ecNumber>
    </recommendedName>
    <alternativeName>
        <fullName evidence="9">3-oxoacyl-[acyl-carrier-protein] synthase 3</fullName>
    </alternativeName>
    <alternativeName>
        <fullName evidence="9">3-oxoacyl-[acyl-carrier-protein] synthase III</fullName>
    </alternativeName>
</protein>
<feature type="domain" description="Beta-ketoacyl-[acyl-carrier-protein] synthase III N-terminal" evidence="11">
    <location>
        <begin position="114"/>
        <end position="194"/>
    </location>
</feature>
<dbReference type="NCBIfam" id="NF006829">
    <property type="entry name" value="PRK09352.1"/>
    <property type="match status" value="1"/>
</dbReference>
<dbReference type="GO" id="GO:0004315">
    <property type="term" value="F:3-oxoacyl-[acyl-carrier-protein] synthase activity"/>
    <property type="evidence" value="ECO:0007669"/>
    <property type="project" value="InterPro"/>
</dbReference>
<dbReference type="AlphaFoldDB" id="A0A2T0T447"/>
<evidence type="ECO:0000256" key="6">
    <source>
        <dbReference type="ARBA" id="ARBA00023098"/>
    </source>
</evidence>
<evidence type="ECO:0000256" key="3">
    <source>
        <dbReference type="ARBA" id="ARBA00022516"/>
    </source>
</evidence>
<dbReference type="EMBL" id="PVTF01000006">
    <property type="protein sequence ID" value="PRY40455.1"/>
    <property type="molecule type" value="Genomic_DNA"/>
</dbReference>
<evidence type="ECO:0000259" key="11">
    <source>
        <dbReference type="Pfam" id="PF08545"/>
    </source>
</evidence>
<comment type="subunit">
    <text evidence="9">Homodimer.</text>
</comment>
<evidence type="ECO:0000256" key="7">
    <source>
        <dbReference type="ARBA" id="ARBA00023160"/>
    </source>
</evidence>
<keyword evidence="3 9" id="KW-0444">Lipid biosynthesis</keyword>
<dbReference type="PANTHER" id="PTHR34069">
    <property type="entry name" value="3-OXOACYL-[ACYL-CARRIER-PROTEIN] SYNTHASE 3"/>
    <property type="match status" value="1"/>
</dbReference>
<evidence type="ECO:0000256" key="5">
    <source>
        <dbReference type="ARBA" id="ARBA00022832"/>
    </source>
</evidence>
<dbReference type="SUPFAM" id="SSF53901">
    <property type="entry name" value="Thiolase-like"/>
    <property type="match status" value="1"/>
</dbReference>
<dbReference type="GO" id="GO:0006633">
    <property type="term" value="P:fatty acid biosynthetic process"/>
    <property type="evidence" value="ECO:0007669"/>
    <property type="project" value="UniProtKB-UniRule"/>
</dbReference>
<reference evidence="12 13" key="1">
    <citation type="submission" date="2018-03" db="EMBL/GenBank/DDBJ databases">
        <title>Genomic Encyclopedia of Archaeal and Bacterial Type Strains, Phase II (KMG-II): from individual species to whole genera.</title>
        <authorList>
            <person name="Goeker M."/>
        </authorList>
    </citation>
    <scope>NUCLEOTIDE SEQUENCE [LARGE SCALE GENOMIC DNA]</scope>
    <source>
        <strain evidence="12 13">DSM 44720</strain>
    </source>
</reference>
<comment type="similarity">
    <text evidence="1 9">Belongs to the thiolase-like superfamily. FabH family.</text>
</comment>
<dbReference type="Pfam" id="PF08541">
    <property type="entry name" value="ACP_syn_III_C"/>
    <property type="match status" value="1"/>
</dbReference>
<dbReference type="GO" id="GO:0044550">
    <property type="term" value="P:secondary metabolite biosynthetic process"/>
    <property type="evidence" value="ECO:0007669"/>
    <property type="project" value="TreeGrafter"/>
</dbReference>
<comment type="subcellular location">
    <subcellularLocation>
        <location evidence="9">Cytoplasm</location>
    </subcellularLocation>
</comment>
<keyword evidence="13" id="KW-1185">Reference proteome</keyword>
<feature type="active site" evidence="9">
    <location>
        <position position="292"/>
    </location>
</feature>
<dbReference type="UniPathway" id="UPA00094"/>
<dbReference type="InterPro" id="IPR004655">
    <property type="entry name" value="FabH"/>
</dbReference>
<sequence length="341" mass="35549">MIERRLSGVRRVPVLEGVAGWVPPRVVANDELPAHWQTDDTWVRRRTGIGTRHWVDEGTSTGDLALEAARGALAMAGSPLVDTVLVATSTPDHPMPAMAPVLASRLGLGSVAAFDVSAVCSGFVYGLATAAGMIAGGLAERVLLVAADVYSTLVSPDDRGAGVVFADGAGAVVLRAGEPGEPGSLLAFDLGSDGEGHDLITVPAGGARDRAEPGRYEPVDRYFRMSGREVFQHAVTRMTESSLAVLKTAGWAVEDVQRVVAHQANARILSAVGTRLSIPDDRIVSNIERVGNTGAASIPLALAHAVERGEVHAGERVLLTAFGGGFTWGSVAMVWPDLPSA</sequence>